<evidence type="ECO:0000259" key="2">
    <source>
        <dbReference type="Pfam" id="PF01266"/>
    </source>
</evidence>
<dbReference type="SUPFAM" id="SSF51905">
    <property type="entry name" value="FAD/NAD(P)-binding domain"/>
    <property type="match status" value="1"/>
</dbReference>
<gene>
    <name evidence="3" type="ORF">LVJ82_04350</name>
</gene>
<keyword evidence="1" id="KW-0560">Oxidoreductase</keyword>
<dbReference type="InterPro" id="IPR006076">
    <property type="entry name" value="FAD-dep_OxRdtase"/>
</dbReference>
<keyword evidence="4" id="KW-1185">Reference proteome</keyword>
<dbReference type="Gene3D" id="3.30.9.10">
    <property type="entry name" value="D-Amino Acid Oxidase, subunit A, domain 2"/>
    <property type="match status" value="1"/>
</dbReference>
<dbReference type="InterPro" id="IPR036188">
    <property type="entry name" value="FAD/NAD-bd_sf"/>
</dbReference>
<organism evidence="3 4">
    <name type="scientific">Vitreoscilla massiliensis</name>
    <dbReference type="NCBI Taxonomy" id="1689272"/>
    <lineage>
        <taxon>Bacteria</taxon>
        <taxon>Pseudomonadati</taxon>
        <taxon>Pseudomonadota</taxon>
        <taxon>Betaproteobacteria</taxon>
        <taxon>Neisseriales</taxon>
        <taxon>Neisseriaceae</taxon>
        <taxon>Vitreoscilla</taxon>
    </lineage>
</organism>
<dbReference type="PANTHER" id="PTHR13847">
    <property type="entry name" value="SARCOSINE DEHYDROGENASE-RELATED"/>
    <property type="match status" value="1"/>
</dbReference>
<dbReference type="Proteomes" id="UP000832011">
    <property type="component" value="Chromosome"/>
</dbReference>
<accession>A0ABY4E5R2</accession>
<sequence>MKTIKHLPQDNKQCGWFHTSPQRTPKPALQGNLSARFVVIGAGFTGLAAARQLAKRFPNDEIVLVEAQEVGFGTAGRNSGFVIDLPHDIGAADYIGDITIARKTLQLQQQAQQLITDLVHEHHIDCGLEHAGKYQCAVEPKGIRVLEAYQRGLERLGQDYTWLAQEELQQHIGMHFYQKALYTPGTLLIQPSAFVKGAADALPSNVSLYEHTAITSVDYGSKITLGHAYGHIVADKLVLANNGFASSFGFLQGRLLPVFTYASMTRPLNEDEQAALGGKSTWGIIPADPFGSTLRRTADQRLIVRNSMSFNPNGKCSDAQLKTAYQRHVQSYQRRFPMLKDVTFEYTWGGAMCLSRNHMPFFGQLAPNVYGSLCCNGLGTTRGTMGGHLLANWLAGDEDEMIAFLLGSEQPCANPPQPFLSMGVNFNLMLGQQRAGMEA</sequence>
<protein>
    <submittedName>
        <fullName evidence="3">FAD-binding oxidoreductase</fullName>
    </submittedName>
</protein>
<evidence type="ECO:0000313" key="4">
    <source>
        <dbReference type="Proteomes" id="UP000832011"/>
    </source>
</evidence>
<dbReference type="EMBL" id="CP091511">
    <property type="protein sequence ID" value="UOO90225.1"/>
    <property type="molecule type" value="Genomic_DNA"/>
</dbReference>
<dbReference type="RefSeq" id="WP_058355882.1">
    <property type="nucleotide sequence ID" value="NZ_CABKVG010000008.1"/>
</dbReference>
<name>A0ABY4E5R2_9NEIS</name>
<reference evidence="3 4" key="1">
    <citation type="journal article" date="2022" name="Res Sq">
        <title>Evolution of multicellular longitudinally dividing oral cavity symbionts (Neisseriaceae).</title>
        <authorList>
            <person name="Nyongesa S."/>
            <person name="Weber P."/>
            <person name="Bernet E."/>
            <person name="Pullido F."/>
            <person name="Nieckarz M."/>
            <person name="Delaby M."/>
            <person name="Nieves C."/>
            <person name="Viehboeck T."/>
            <person name="Krause N."/>
            <person name="Rivera-Millot A."/>
            <person name="Nakamura A."/>
            <person name="Vischer N."/>
            <person name="VanNieuwenhze M."/>
            <person name="Brun Y."/>
            <person name="Cava F."/>
            <person name="Bulgheresi S."/>
            <person name="Veyrier F."/>
        </authorList>
    </citation>
    <scope>NUCLEOTIDE SEQUENCE [LARGE SCALE GENOMIC DNA]</scope>
    <source>
        <strain evidence="3 4">SN4</strain>
    </source>
</reference>
<dbReference type="PANTHER" id="PTHR13847:SF281">
    <property type="entry name" value="FAD DEPENDENT OXIDOREDUCTASE DOMAIN-CONTAINING PROTEIN"/>
    <property type="match status" value="1"/>
</dbReference>
<evidence type="ECO:0000313" key="3">
    <source>
        <dbReference type="EMBL" id="UOO90225.1"/>
    </source>
</evidence>
<feature type="domain" description="FAD dependent oxidoreductase" evidence="2">
    <location>
        <begin position="37"/>
        <end position="393"/>
    </location>
</feature>
<dbReference type="Pfam" id="PF01266">
    <property type="entry name" value="DAO"/>
    <property type="match status" value="1"/>
</dbReference>
<proteinExistence type="predicted"/>
<evidence type="ECO:0000256" key="1">
    <source>
        <dbReference type="ARBA" id="ARBA00023002"/>
    </source>
</evidence>
<dbReference type="Gene3D" id="3.50.50.60">
    <property type="entry name" value="FAD/NAD(P)-binding domain"/>
    <property type="match status" value="1"/>
</dbReference>